<name>A0ABP9FML6_9ACTN</name>
<comment type="caution">
    <text evidence="2">The sequence shown here is derived from an EMBL/GenBank/DDBJ whole genome shotgun (WGS) entry which is preliminary data.</text>
</comment>
<accession>A0ABP9FML6</accession>
<feature type="coiled-coil region" evidence="1">
    <location>
        <begin position="72"/>
        <end position="120"/>
    </location>
</feature>
<sequence>MDRSGTSPPNHRNNPAPAVTLTCVTDDDRARIDDHLQRGMEAELASTRDELTRAAAHAARVEAELFAVAQRLTAKEAEHESALAALAKMRDELFEARNGLEESQAQVATLTARIAKLEGQASFTERAVRKVVRRVKR</sequence>
<evidence type="ECO:0000313" key="2">
    <source>
        <dbReference type="EMBL" id="GAA4907895.1"/>
    </source>
</evidence>
<keyword evidence="1" id="KW-0175">Coiled coil</keyword>
<dbReference type="SUPFAM" id="SSF90257">
    <property type="entry name" value="Myosin rod fragments"/>
    <property type="match status" value="1"/>
</dbReference>
<protein>
    <submittedName>
        <fullName evidence="2">Uncharacterized protein</fullName>
    </submittedName>
</protein>
<gene>
    <name evidence="2" type="ORF">GCM10025789_29230</name>
</gene>
<keyword evidence="3" id="KW-1185">Reference proteome</keyword>
<dbReference type="Proteomes" id="UP001501521">
    <property type="component" value="Unassembled WGS sequence"/>
</dbReference>
<organism evidence="2 3">
    <name type="scientific">Tessaracoccus lubricantis</name>
    <dbReference type="NCBI Taxonomy" id="545543"/>
    <lineage>
        <taxon>Bacteria</taxon>
        <taxon>Bacillati</taxon>
        <taxon>Actinomycetota</taxon>
        <taxon>Actinomycetes</taxon>
        <taxon>Propionibacteriales</taxon>
        <taxon>Propionibacteriaceae</taxon>
        <taxon>Tessaracoccus</taxon>
    </lineage>
</organism>
<evidence type="ECO:0000313" key="3">
    <source>
        <dbReference type="Proteomes" id="UP001501521"/>
    </source>
</evidence>
<evidence type="ECO:0000256" key="1">
    <source>
        <dbReference type="SAM" id="Coils"/>
    </source>
</evidence>
<dbReference type="EMBL" id="BAABLV010000043">
    <property type="protein sequence ID" value="GAA4907895.1"/>
    <property type="molecule type" value="Genomic_DNA"/>
</dbReference>
<proteinExistence type="predicted"/>
<reference evidence="3" key="1">
    <citation type="journal article" date="2019" name="Int. J. Syst. Evol. Microbiol.">
        <title>The Global Catalogue of Microorganisms (GCM) 10K type strain sequencing project: providing services to taxonomists for standard genome sequencing and annotation.</title>
        <authorList>
            <consortium name="The Broad Institute Genomics Platform"/>
            <consortium name="The Broad Institute Genome Sequencing Center for Infectious Disease"/>
            <person name="Wu L."/>
            <person name="Ma J."/>
        </authorList>
    </citation>
    <scope>NUCLEOTIDE SEQUENCE [LARGE SCALE GENOMIC DNA]</scope>
    <source>
        <strain evidence="3">JCM 19125</strain>
    </source>
</reference>